<sequence length="237" mass="25607">MALERRGLVTGLGGTFSNGLFKGPAFGHVAPAWHTYEQRASTAETRQQTTKMSTSHSGPAPVSLLAPKSLAHVFLRTARFEAMVAFYQTMLGARVPQPQPGLPLGAGLDHVAFTYGSLADLATAYRQRRARGLVPYWSVNHGITASLYYVDPDGNKVEFQVDAFASPEEQTAFMLSPQFAENPIGVDFEPEALFAEVDAGVPESVLLVQKGIGPRDADTVPRCPKPLVKTSYDVIEA</sequence>
<dbReference type="Gene3D" id="3.10.180.10">
    <property type="entry name" value="2,3-Dihydroxybiphenyl 1,2-Dioxygenase, domain 1"/>
    <property type="match status" value="1"/>
</dbReference>
<comment type="caution">
    <text evidence="2">The sequence shown here is derived from an EMBL/GenBank/DDBJ whole genome shotgun (WGS) entry which is preliminary data.</text>
</comment>
<feature type="compositionally biased region" description="Polar residues" evidence="1">
    <location>
        <begin position="39"/>
        <end position="57"/>
    </location>
</feature>
<proteinExistence type="predicted"/>
<evidence type="ECO:0000313" key="3">
    <source>
        <dbReference type="Proteomes" id="UP001217918"/>
    </source>
</evidence>
<evidence type="ECO:0000256" key="1">
    <source>
        <dbReference type="SAM" id="MobiDB-lite"/>
    </source>
</evidence>
<dbReference type="Proteomes" id="UP001217918">
    <property type="component" value="Unassembled WGS sequence"/>
</dbReference>
<feature type="region of interest" description="Disordered" evidence="1">
    <location>
        <begin position="39"/>
        <end position="59"/>
    </location>
</feature>
<protein>
    <recommendedName>
        <fullName evidence="4">VOC domain-containing protein</fullName>
    </recommendedName>
</protein>
<reference evidence="2" key="1">
    <citation type="journal article" date="2023" name="Mol. Plant Microbe Interact.">
        <title>Elucidating the Obligate Nature and Biological Capacity of an Invasive Fungal Corn Pathogen.</title>
        <authorList>
            <person name="MacCready J.S."/>
            <person name="Roggenkamp E.M."/>
            <person name="Gdanetz K."/>
            <person name="Chilvers M.I."/>
        </authorList>
    </citation>
    <scope>NUCLEOTIDE SEQUENCE</scope>
    <source>
        <strain evidence="2">PM02</strain>
    </source>
</reference>
<keyword evidence="3" id="KW-1185">Reference proteome</keyword>
<accession>A0AAD9I8S3</accession>
<evidence type="ECO:0008006" key="4">
    <source>
        <dbReference type="Google" id="ProtNLM"/>
    </source>
</evidence>
<dbReference type="EMBL" id="JAQQPM010000006">
    <property type="protein sequence ID" value="KAK2072372.1"/>
    <property type="molecule type" value="Genomic_DNA"/>
</dbReference>
<evidence type="ECO:0000313" key="2">
    <source>
        <dbReference type="EMBL" id="KAK2072372.1"/>
    </source>
</evidence>
<gene>
    <name evidence="2" type="ORF">P8C59_006729</name>
</gene>
<name>A0AAD9I8S3_9PEZI</name>
<organism evidence="2 3">
    <name type="scientific">Phyllachora maydis</name>
    <dbReference type="NCBI Taxonomy" id="1825666"/>
    <lineage>
        <taxon>Eukaryota</taxon>
        <taxon>Fungi</taxon>
        <taxon>Dikarya</taxon>
        <taxon>Ascomycota</taxon>
        <taxon>Pezizomycotina</taxon>
        <taxon>Sordariomycetes</taxon>
        <taxon>Sordariomycetidae</taxon>
        <taxon>Phyllachorales</taxon>
        <taxon>Phyllachoraceae</taxon>
        <taxon>Phyllachora</taxon>
    </lineage>
</organism>
<dbReference type="InterPro" id="IPR029068">
    <property type="entry name" value="Glyas_Bleomycin-R_OHBP_Dase"/>
</dbReference>
<dbReference type="SUPFAM" id="SSF54593">
    <property type="entry name" value="Glyoxalase/Bleomycin resistance protein/Dihydroxybiphenyl dioxygenase"/>
    <property type="match status" value="1"/>
</dbReference>
<dbReference type="AlphaFoldDB" id="A0AAD9I8S3"/>